<accession>A0A146LNR4</accession>
<gene>
    <name evidence="3" type="ORF">g.68406</name>
</gene>
<dbReference type="PROSITE" id="PS50888">
    <property type="entry name" value="BHLH"/>
    <property type="match status" value="1"/>
</dbReference>
<proteinExistence type="predicted"/>
<feature type="compositionally biased region" description="Low complexity" evidence="1">
    <location>
        <begin position="78"/>
        <end position="89"/>
    </location>
</feature>
<evidence type="ECO:0000313" key="3">
    <source>
        <dbReference type="EMBL" id="JAQ09604.1"/>
    </source>
</evidence>
<dbReference type="Pfam" id="PF00010">
    <property type="entry name" value="HLH"/>
    <property type="match status" value="1"/>
</dbReference>
<feature type="region of interest" description="Disordered" evidence="1">
    <location>
        <begin position="270"/>
        <end position="300"/>
    </location>
</feature>
<dbReference type="Gene3D" id="4.10.280.10">
    <property type="entry name" value="Helix-loop-helix DNA-binding domain"/>
    <property type="match status" value="1"/>
</dbReference>
<feature type="compositionally biased region" description="Basic and acidic residues" evidence="1">
    <location>
        <begin position="68"/>
        <end position="77"/>
    </location>
</feature>
<dbReference type="AlphaFoldDB" id="A0A146LNR4"/>
<feature type="compositionally biased region" description="Polar residues" evidence="1">
    <location>
        <begin position="225"/>
        <end position="238"/>
    </location>
</feature>
<feature type="compositionally biased region" description="Basic and acidic residues" evidence="1">
    <location>
        <begin position="282"/>
        <end position="300"/>
    </location>
</feature>
<dbReference type="EMBL" id="GDHC01009025">
    <property type="protein sequence ID" value="JAQ09604.1"/>
    <property type="molecule type" value="Transcribed_RNA"/>
</dbReference>
<dbReference type="InterPro" id="IPR036638">
    <property type="entry name" value="HLH_DNA-bd_sf"/>
</dbReference>
<dbReference type="GO" id="GO:0046983">
    <property type="term" value="F:protein dimerization activity"/>
    <property type="evidence" value="ECO:0007669"/>
    <property type="project" value="InterPro"/>
</dbReference>
<feature type="compositionally biased region" description="Acidic residues" evidence="1">
    <location>
        <begin position="150"/>
        <end position="168"/>
    </location>
</feature>
<feature type="region of interest" description="Disordered" evidence="1">
    <location>
        <begin position="218"/>
        <end position="241"/>
    </location>
</feature>
<dbReference type="InterPro" id="IPR011598">
    <property type="entry name" value="bHLH_dom"/>
</dbReference>
<feature type="domain" description="BHLH" evidence="2">
    <location>
        <begin position="292"/>
        <end position="344"/>
    </location>
</feature>
<evidence type="ECO:0000259" key="2">
    <source>
        <dbReference type="PROSITE" id="PS50888"/>
    </source>
</evidence>
<name>A0A146LNR4_LYGHE</name>
<dbReference type="SUPFAM" id="SSF47459">
    <property type="entry name" value="HLH, helix-loop-helix DNA-binding domain"/>
    <property type="match status" value="1"/>
</dbReference>
<sequence>MAAVSHHVKTEVIELSDSDELGAPQHVASEWVRRSSRPRKASVRFSPDDEPTTSTRVVGAKSQPRRSATTEEKRLRTSESSSDSSNCSSGYGMELIDPQVLITYVEKFKRKIRTGQFGINMPVGPDEFVLVDAVDYLRNLGYSDFEIVEEEEENEFEEEEEQEEDEEQKTEFTVEYKNFKEEVMFEPQAAVKMEVGNSEDSHESDEKLQEINFWDKLQPHPFTPGSLNQDSSDVPSNKSTDENIDVEKVDLTAFYLRQANAKKLASIAKIQKRKSSISKRPRKDDDEKDDSNTKEKHNEMERLRRVELATQFRTLATLVYSAERSDRVPKVKILSSAVETLTELKRTQVHLAAQEKSLQHSNRELLKVRDNLYKMLKTKQEALKKQNPNQQVKNYINSL</sequence>
<organism evidence="3">
    <name type="scientific">Lygus hesperus</name>
    <name type="common">Western plant bug</name>
    <dbReference type="NCBI Taxonomy" id="30085"/>
    <lineage>
        <taxon>Eukaryota</taxon>
        <taxon>Metazoa</taxon>
        <taxon>Ecdysozoa</taxon>
        <taxon>Arthropoda</taxon>
        <taxon>Hexapoda</taxon>
        <taxon>Insecta</taxon>
        <taxon>Pterygota</taxon>
        <taxon>Neoptera</taxon>
        <taxon>Paraneoptera</taxon>
        <taxon>Hemiptera</taxon>
        <taxon>Heteroptera</taxon>
        <taxon>Panheteroptera</taxon>
        <taxon>Cimicomorpha</taxon>
        <taxon>Miridae</taxon>
        <taxon>Mirini</taxon>
        <taxon>Lygus</taxon>
    </lineage>
</organism>
<protein>
    <recommendedName>
        <fullName evidence="2">BHLH domain-containing protein</fullName>
    </recommendedName>
</protein>
<feature type="compositionally biased region" description="Basic residues" evidence="1">
    <location>
        <begin position="270"/>
        <end position="281"/>
    </location>
</feature>
<feature type="region of interest" description="Disordered" evidence="1">
    <location>
        <begin position="150"/>
        <end position="170"/>
    </location>
</feature>
<feature type="region of interest" description="Disordered" evidence="1">
    <location>
        <begin position="1"/>
        <end position="90"/>
    </location>
</feature>
<evidence type="ECO:0000256" key="1">
    <source>
        <dbReference type="SAM" id="MobiDB-lite"/>
    </source>
</evidence>
<reference evidence="3" key="1">
    <citation type="journal article" date="2016" name="Gigascience">
        <title>De novo construction of an expanded transcriptome assembly for the western tarnished plant bug, Lygus hesperus.</title>
        <authorList>
            <person name="Tassone E.E."/>
            <person name="Geib S.M."/>
            <person name="Hall B."/>
            <person name="Fabrick J.A."/>
            <person name="Brent C.S."/>
            <person name="Hull J.J."/>
        </authorList>
    </citation>
    <scope>NUCLEOTIDE SEQUENCE</scope>
</reference>
<dbReference type="InterPro" id="IPR050433">
    <property type="entry name" value="Myc_transcription_factors"/>
</dbReference>
<dbReference type="PANTHER" id="PTHR45851">
    <property type="entry name" value="MYC PROTO-ONCOGENE"/>
    <property type="match status" value="1"/>
</dbReference>